<dbReference type="PANTHER" id="PTHR46582:SF1">
    <property type="entry name" value="ZINC FINGER CCCH DOMAIN-CONTAINING PROTEIN 18"/>
    <property type="match status" value="1"/>
</dbReference>
<organism evidence="8 9">
    <name type="scientific">Branchiostoma floridae</name>
    <name type="common">Florida lancelet</name>
    <name type="synonym">Amphioxus</name>
    <dbReference type="NCBI Taxonomy" id="7739"/>
    <lineage>
        <taxon>Eukaryota</taxon>
        <taxon>Metazoa</taxon>
        <taxon>Chordata</taxon>
        <taxon>Cephalochordata</taxon>
        <taxon>Leptocardii</taxon>
        <taxon>Amphioxiformes</taxon>
        <taxon>Branchiostomatidae</taxon>
        <taxon>Branchiostoma</taxon>
    </lineage>
</organism>
<feature type="compositionally biased region" description="Basic and acidic residues" evidence="5">
    <location>
        <begin position="301"/>
        <end position="315"/>
    </location>
</feature>
<evidence type="ECO:0000256" key="3">
    <source>
        <dbReference type="ARBA" id="ARBA00022833"/>
    </source>
</evidence>
<feature type="compositionally biased region" description="Low complexity" evidence="5">
    <location>
        <begin position="457"/>
        <end position="504"/>
    </location>
</feature>
<feature type="domain" description="C3H1-type" evidence="7">
    <location>
        <begin position="127"/>
        <end position="154"/>
    </location>
</feature>
<evidence type="ECO:0000256" key="6">
    <source>
        <dbReference type="SAM" id="Phobius"/>
    </source>
</evidence>
<dbReference type="OMA" id="ICVCMLS"/>
<protein>
    <submittedName>
        <fullName evidence="9">Zinc finger CCCH domain-containing protein 18-like</fullName>
    </submittedName>
</protein>
<dbReference type="GeneID" id="118418115"/>
<dbReference type="Pfam" id="PF18044">
    <property type="entry name" value="zf-CCCH_4"/>
    <property type="match status" value="1"/>
</dbReference>
<sequence length="706" mass="79285">MADQSDRVSADQSVGSTAKVLLNVDHVTADQSDAATPVLDEHEAELDYDEDVEEHTSVHGGEEPEQPEPDTSNKLGQEDKEEGDGEKKEATDNGEKSEEGEDDDDGELGEDDDLEEGEVKDPSGRKPMQRSLCRFYVKGNCTWGASCRFLHPGINDKGAYSMIDRYQNQFGGPGILGPHPMGPNMWAGPVHAEEDMPPPPIAEPPVESAWERGLRHAKELRKKAMQRKEQDEDFEDKRMNLSLPEEEFDNNKENDFFRRQASRTEGGPFGFQEEEPDYPFEPPPPDQYWQPGQYENFSVRWTREPEPHYTVHRAAEPSPTGGKQRQERMREREREREMRMRERERADRERMRERRRERRPRSMSPPERRGPRPPMPQRPPRRPRDDRPERPRQEGRPDRADRPNRPDRPPRSEATAPRVRADEWKDPWRRSKSPKGRKPSPRRSRSRGRRRRRSSSRRSSVSYSGSSSLSSRSRSSSYSSYSSRSSSGSSYRSGRSSSRSVSPSPERKTSQSPKKKEGAEKEGTAEKKPPTVAKKEVSSEKTSKAPPQKTKDKAPKPEATKDKKPSQKKAPEPSAKKPAEAKSGPKPASSTKKAADAASKGGKPVAKDAAGKAPSGDKPKVSSDVLASSVQSAFLGLLAIALWVSHICVCMLSCRTFIAPSEDKPEVSTVVLASSVSLPFWGFLWVSCICVCMLSLLLSDKVRKVV</sequence>
<feature type="compositionally biased region" description="Basic and acidic residues" evidence="5">
    <location>
        <begin position="85"/>
        <end position="97"/>
    </location>
</feature>
<dbReference type="KEGG" id="bfo:118418115"/>
<evidence type="ECO:0000313" key="9">
    <source>
        <dbReference type="RefSeq" id="XP_035679838.1"/>
    </source>
</evidence>
<feature type="region of interest" description="Disordered" evidence="5">
    <location>
        <begin position="29"/>
        <end position="127"/>
    </location>
</feature>
<dbReference type="InterPro" id="IPR052647">
    <property type="entry name" value="Zinc_finger_CCCH-type"/>
</dbReference>
<dbReference type="RefSeq" id="XP_035679838.1">
    <property type="nucleotide sequence ID" value="XM_035823945.1"/>
</dbReference>
<dbReference type="GO" id="GO:0008270">
    <property type="term" value="F:zinc ion binding"/>
    <property type="evidence" value="ECO:0007669"/>
    <property type="project" value="UniProtKB-KW"/>
</dbReference>
<evidence type="ECO:0000256" key="1">
    <source>
        <dbReference type="ARBA" id="ARBA00022723"/>
    </source>
</evidence>
<accession>A0A9J7LDY3</accession>
<feature type="compositionally biased region" description="Basic and acidic residues" evidence="5">
    <location>
        <begin position="419"/>
        <end position="429"/>
    </location>
</feature>
<feature type="compositionally biased region" description="Basic and acidic residues" evidence="5">
    <location>
        <begin position="382"/>
        <end position="411"/>
    </location>
</feature>
<feature type="compositionally biased region" description="Acidic residues" evidence="5">
    <location>
        <begin position="98"/>
        <end position="116"/>
    </location>
</feature>
<feature type="compositionally biased region" description="Basic and acidic residues" evidence="5">
    <location>
        <begin position="324"/>
        <end position="354"/>
    </location>
</feature>
<dbReference type="InterPro" id="IPR000571">
    <property type="entry name" value="Znf_CCCH"/>
</dbReference>
<evidence type="ECO:0000256" key="2">
    <source>
        <dbReference type="ARBA" id="ARBA00022771"/>
    </source>
</evidence>
<dbReference type="Proteomes" id="UP000001554">
    <property type="component" value="Chromosome 6"/>
</dbReference>
<dbReference type="SUPFAM" id="SSF90229">
    <property type="entry name" value="CCCH zinc finger"/>
    <property type="match status" value="1"/>
</dbReference>
<keyword evidence="8" id="KW-1185">Reference proteome</keyword>
<feature type="compositionally biased region" description="Basic and acidic residues" evidence="5">
    <location>
        <begin position="605"/>
        <end position="621"/>
    </location>
</feature>
<feature type="compositionally biased region" description="Basic and acidic residues" evidence="5">
    <location>
        <begin position="505"/>
        <end position="580"/>
    </location>
</feature>
<keyword evidence="6" id="KW-0472">Membrane</keyword>
<keyword evidence="2 4" id="KW-0863">Zinc-finger</keyword>
<reference evidence="9" key="3">
    <citation type="submission" date="2025-08" db="UniProtKB">
        <authorList>
            <consortium name="RefSeq"/>
        </authorList>
    </citation>
    <scope>IDENTIFICATION</scope>
</reference>
<dbReference type="OrthoDB" id="10072532at2759"/>
<feature type="compositionally biased region" description="Acidic residues" evidence="5">
    <location>
        <begin position="42"/>
        <end position="53"/>
    </location>
</feature>
<feature type="compositionally biased region" description="Low complexity" evidence="5">
    <location>
        <begin position="581"/>
        <end position="604"/>
    </location>
</feature>
<name>A0A9J7LDY3_BRAFL</name>
<keyword evidence="3 4" id="KW-0862">Zinc</keyword>
<dbReference type="Gene3D" id="4.10.1000.10">
    <property type="entry name" value="Zinc finger, CCCH-type"/>
    <property type="match status" value="1"/>
</dbReference>
<keyword evidence="6" id="KW-1133">Transmembrane helix</keyword>
<evidence type="ECO:0000313" key="8">
    <source>
        <dbReference type="Proteomes" id="UP000001554"/>
    </source>
</evidence>
<feature type="zinc finger region" description="C3H1-type" evidence="4">
    <location>
        <begin position="127"/>
        <end position="154"/>
    </location>
</feature>
<feature type="compositionally biased region" description="Basic and acidic residues" evidence="5">
    <location>
        <begin position="249"/>
        <end position="258"/>
    </location>
</feature>
<keyword evidence="1 4" id="KW-0479">Metal-binding</keyword>
<gene>
    <name evidence="9" type="primary">LOC118418115</name>
</gene>
<feature type="region of interest" description="Disordered" evidence="5">
    <location>
        <begin position="246"/>
        <end position="622"/>
    </location>
</feature>
<dbReference type="AlphaFoldDB" id="A0A9J7LDY3"/>
<reference evidence="9" key="1">
    <citation type="journal article" date="2016" name="Genome Biol. Evol.">
        <title>Conserved non-coding elements in the most distant genera of cephalochordates: the Goldilocks principle.</title>
        <authorList>
            <person name="Yue J.X."/>
            <person name="Kozmikova I."/>
            <person name="Ono H."/>
            <person name="Nossa C.W."/>
            <person name="Kozmik Z."/>
            <person name="Putnam N.H."/>
            <person name="Yu J.K."/>
            <person name="Holland L.Z."/>
        </authorList>
    </citation>
    <scope>NUCLEOTIDE SEQUENCE</scope>
</reference>
<feature type="compositionally biased region" description="Basic residues" evidence="5">
    <location>
        <begin position="430"/>
        <end position="456"/>
    </location>
</feature>
<reference evidence="8" key="2">
    <citation type="journal article" date="2020" name="Nat. Ecol. Evol.">
        <title>Deeply conserved synteny resolves early events in vertebrate evolution.</title>
        <authorList>
            <person name="Simakov O."/>
            <person name="Marletaz F."/>
            <person name="Yue J.X."/>
            <person name="O'Connell B."/>
            <person name="Jenkins J."/>
            <person name="Brandt A."/>
            <person name="Calef R."/>
            <person name="Tung C.H."/>
            <person name="Huang T.K."/>
            <person name="Schmutz J."/>
            <person name="Satoh N."/>
            <person name="Yu J.K."/>
            <person name="Putnam N.H."/>
            <person name="Green R.E."/>
            <person name="Rokhsar D.S."/>
        </authorList>
    </citation>
    <scope>NUCLEOTIDE SEQUENCE [LARGE SCALE GENOMIC DNA]</scope>
    <source>
        <strain evidence="8">S238N-H82</strain>
    </source>
</reference>
<evidence type="ECO:0000256" key="4">
    <source>
        <dbReference type="PROSITE-ProRule" id="PRU00723"/>
    </source>
</evidence>
<keyword evidence="6" id="KW-0812">Transmembrane</keyword>
<evidence type="ECO:0000256" key="5">
    <source>
        <dbReference type="SAM" id="MobiDB-lite"/>
    </source>
</evidence>
<dbReference type="SMART" id="SM00356">
    <property type="entry name" value="ZnF_C3H1"/>
    <property type="match status" value="1"/>
</dbReference>
<dbReference type="PANTHER" id="PTHR46582">
    <property type="entry name" value="ZINC FINGER CCCH DOMAIN-CONTAINING PROTEIN 18"/>
    <property type="match status" value="1"/>
</dbReference>
<evidence type="ECO:0000259" key="7">
    <source>
        <dbReference type="PROSITE" id="PS50103"/>
    </source>
</evidence>
<dbReference type="InterPro" id="IPR036855">
    <property type="entry name" value="Znf_CCCH_sf"/>
</dbReference>
<dbReference type="InterPro" id="IPR041367">
    <property type="entry name" value="Znf-CCCH_4"/>
</dbReference>
<feature type="transmembrane region" description="Helical" evidence="6">
    <location>
        <begin position="678"/>
        <end position="698"/>
    </location>
</feature>
<proteinExistence type="predicted"/>
<dbReference type="PROSITE" id="PS50103">
    <property type="entry name" value="ZF_C3H1"/>
    <property type="match status" value="1"/>
</dbReference>